<evidence type="ECO:0000313" key="2">
    <source>
        <dbReference type="EMBL" id="KAE9404652.1"/>
    </source>
</evidence>
<evidence type="ECO:0000313" key="3">
    <source>
        <dbReference type="Proteomes" id="UP000799118"/>
    </source>
</evidence>
<keyword evidence="3" id="KW-1185">Reference proteome</keyword>
<feature type="region of interest" description="Disordered" evidence="1">
    <location>
        <begin position="1"/>
        <end position="24"/>
    </location>
</feature>
<protein>
    <submittedName>
        <fullName evidence="2">Uncharacterized protein</fullName>
    </submittedName>
</protein>
<feature type="compositionally biased region" description="Pro residues" evidence="1">
    <location>
        <begin position="66"/>
        <end position="79"/>
    </location>
</feature>
<organism evidence="2 3">
    <name type="scientific">Gymnopus androsaceus JB14</name>
    <dbReference type="NCBI Taxonomy" id="1447944"/>
    <lineage>
        <taxon>Eukaryota</taxon>
        <taxon>Fungi</taxon>
        <taxon>Dikarya</taxon>
        <taxon>Basidiomycota</taxon>
        <taxon>Agaricomycotina</taxon>
        <taxon>Agaricomycetes</taxon>
        <taxon>Agaricomycetidae</taxon>
        <taxon>Agaricales</taxon>
        <taxon>Marasmiineae</taxon>
        <taxon>Omphalotaceae</taxon>
        <taxon>Gymnopus</taxon>
    </lineage>
</organism>
<reference evidence="2" key="1">
    <citation type="journal article" date="2019" name="Environ. Microbiol.">
        <title>Fungal ecological strategies reflected in gene transcription - a case study of two litter decomposers.</title>
        <authorList>
            <person name="Barbi F."/>
            <person name="Kohler A."/>
            <person name="Barry K."/>
            <person name="Baskaran P."/>
            <person name="Daum C."/>
            <person name="Fauchery L."/>
            <person name="Ihrmark K."/>
            <person name="Kuo A."/>
            <person name="LaButti K."/>
            <person name="Lipzen A."/>
            <person name="Morin E."/>
            <person name="Grigoriev I.V."/>
            <person name="Henrissat B."/>
            <person name="Lindahl B."/>
            <person name="Martin F."/>
        </authorList>
    </citation>
    <scope>NUCLEOTIDE SEQUENCE</scope>
    <source>
        <strain evidence="2">JB14</strain>
    </source>
</reference>
<feature type="compositionally biased region" description="Polar residues" evidence="1">
    <location>
        <begin position="8"/>
        <end position="21"/>
    </location>
</feature>
<proteinExistence type="predicted"/>
<dbReference type="EMBL" id="ML769415">
    <property type="protein sequence ID" value="KAE9404652.1"/>
    <property type="molecule type" value="Genomic_DNA"/>
</dbReference>
<feature type="region of interest" description="Disordered" evidence="1">
    <location>
        <begin position="63"/>
        <end position="88"/>
    </location>
</feature>
<dbReference type="Proteomes" id="UP000799118">
    <property type="component" value="Unassembled WGS sequence"/>
</dbReference>
<name>A0A6A4HZ21_9AGAR</name>
<sequence>MLKVQELRPTSSLPPIQSSNARLKDGGSFNATNNLLPSHIIVTFGFKGYLPLDLDLHKIVVDSPEGTPPDSPTLTPPPSLSFGGDKEDKDQQPFLHHSQFTPLSIPSITLCDEDKIGDGAIAECYETTYNGTPIVLKCVRNIDNEGYDCEQHRLRLRARSHYLLSLEASSRKNPPAFLWPLRDRRVGMDGLDLGTRRLFLDSPS</sequence>
<dbReference type="AlphaFoldDB" id="A0A6A4HZ21"/>
<gene>
    <name evidence="2" type="ORF">BT96DRAFT_989213</name>
</gene>
<accession>A0A6A4HZ21</accession>
<evidence type="ECO:0000256" key="1">
    <source>
        <dbReference type="SAM" id="MobiDB-lite"/>
    </source>
</evidence>